<dbReference type="AlphaFoldDB" id="A0A168IAP7"/>
<keyword evidence="1" id="KW-0472">Membrane</keyword>
<feature type="transmembrane region" description="Helical" evidence="1">
    <location>
        <begin position="42"/>
        <end position="62"/>
    </location>
</feature>
<reference evidence="2 3" key="1">
    <citation type="submission" date="2015-06" db="EMBL/GenBank/DDBJ databases">
        <title>Expansion of signal transduction pathways in fungi by whole-genome duplication.</title>
        <authorList>
            <consortium name="DOE Joint Genome Institute"/>
            <person name="Corrochano L.M."/>
            <person name="Kuo A."/>
            <person name="Marcet-Houben M."/>
            <person name="Polaino S."/>
            <person name="Salamov A."/>
            <person name="Villalobos J.M."/>
            <person name="Alvarez M.I."/>
            <person name="Avalos J."/>
            <person name="Benito E.P."/>
            <person name="Benoit I."/>
            <person name="Burger G."/>
            <person name="Camino L.P."/>
            <person name="Canovas D."/>
            <person name="Cerda-Olmedo E."/>
            <person name="Cheng J.-F."/>
            <person name="Dominguez A."/>
            <person name="Elias M."/>
            <person name="Eslava A.P."/>
            <person name="Glaser F."/>
            <person name="Grimwood J."/>
            <person name="Gutierrez G."/>
            <person name="Heitman J."/>
            <person name="Henrissat B."/>
            <person name="Iturriaga E.A."/>
            <person name="Lang B.F."/>
            <person name="Lavin J.L."/>
            <person name="Lee S."/>
            <person name="Li W."/>
            <person name="Lindquist E."/>
            <person name="Lopez-Garcia S."/>
            <person name="Luque E.M."/>
            <person name="Marcos A.T."/>
            <person name="Martin J."/>
            <person name="Mccluskey K."/>
            <person name="Medina H.R."/>
            <person name="Miralles-Duran A."/>
            <person name="Miyazaki A."/>
            <person name="Munoz-Torres E."/>
            <person name="Oguiza J.A."/>
            <person name="Ohm R."/>
            <person name="Olmedo M."/>
            <person name="Orejas M."/>
            <person name="Ortiz-Castellanos L."/>
            <person name="Pisabarro A.G."/>
            <person name="Rodriguez-Romero J."/>
            <person name="Ruiz-Herrera J."/>
            <person name="Ruiz-Vazquez R."/>
            <person name="Sanz C."/>
            <person name="Schackwitz W."/>
            <person name="Schmutz J."/>
            <person name="Shahriari M."/>
            <person name="Shelest E."/>
            <person name="Silva-Franco F."/>
            <person name="Soanes D."/>
            <person name="Syed K."/>
            <person name="Tagua V.G."/>
            <person name="Talbot N.J."/>
            <person name="Thon M."/>
            <person name="De Vries R.P."/>
            <person name="Wiebenga A."/>
            <person name="Yadav J.S."/>
            <person name="Braun E.L."/>
            <person name="Baker S."/>
            <person name="Garre V."/>
            <person name="Horwitz B."/>
            <person name="Torres-Martinez S."/>
            <person name="Idnurm A."/>
            <person name="Herrera-Estrella A."/>
            <person name="Gabaldon T."/>
            <person name="Grigoriev I.V."/>
        </authorList>
    </citation>
    <scope>NUCLEOTIDE SEQUENCE [LARGE SCALE GENOMIC DNA]</scope>
    <source>
        <strain evidence="2 3">CBS 277.49</strain>
    </source>
</reference>
<evidence type="ECO:0000256" key="1">
    <source>
        <dbReference type="SAM" id="Phobius"/>
    </source>
</evidence>
<name>A0A168IAP7_MUCCL</name>
<dbReference type="VEuPathDB" id="FungiDB:MUCCIDRAFT_113194"/>
<dbReference type="Proteomes" id="UP000077051">
    <property type="component" value="Unassembled WGS sequence"/>
</dbReference>
<evidence type="ECO:0000313" key="3">
    <source>
        <dbReference type="Proteomes" id="UP000077051"/>
    </source>
</evidence>
<dbReference type="EMBL" id="AMYB01000007">
    <property type="protein sequence ID" value="OAC99753.1"/>
    <property type="molecule type" value="Genomic_DNA"/>
</dbReference>
<dbReference type="PANTHER" id="PTHR46225">
    <property type="entry name" value="C3H4 TYPE ZINC FINGER PROTEIN"/>
    <property type="match status" value="1"/>
</dbReference>
<proteinExistence type="predicted"/>
<dbReference type="PANTHER" id="PTHR46225:SF19">
    <property type="entry name" value="RING-TYPE DOMAIN-CONTAINING PROTEIN"/>
    <property type="match status" value="1"/>
</dbReference>
<protein>
    <recommendedName>
        <fullName evidence="4">RING-type domain-containing protein</fullName>
    </recommendedName>
</protein>
<organism evidence="2 3">
    <name type="scientific">Mucor lusitanicus CBS 277.49</name>
    <dbReference type="NCBI Taxonomy" id="747725"/>
    <lineage>
        <taxon>Eukaryota</taxon>
        <taxon>Fungi</taxon>
        <taxon>Fungi incertae sedis</taxon>
        <taxon>Mucoromycota</taxon>
        <taxon>Mucoromycotina</taxon>
        <taxon>Mucoromycetes</taxon>
        <taxon>Mucorales</taxon>
        <taxon>Mucorineae</taxon>
        <taxon>Mucoraceae</taxon>
        <taxon>Mucor</taxon>
    </lineage>
</organism>
<feature type="transmembrane region" description="Helical" evidence="1">
    <location>
        <begin position="83"/>
        <end position="103"/>
    </location>
</feature>
<evidence type="ECO:0008006" key="4">
    <source>
        <dbReference type="Google" id="ProtNLM"/>
    </source>
</evidence>
<keyword evidence="1" id="KW-0812">Transmembrane</keyword>
<gene>
    <name evidence="2" type="ORF">MUCCIDRAFT_113194</name>
</gene>
<dbReference type="OrthoDB" id="10369070at2759"/>
<evidence type="ECO:0000313" key="2">
    <source>
        <dbReference type="EMBL" id="OAC99753.1"/>
    </source>
</evidence>
<accession>A0A168IAP7</accession>
<dbReference type="STRING" id="747725.A0A168IAP7"/>
<keyword evidence="1" id="KW-1133">Transmembrane helix</keyword>
<comment type="caution">
    <text evidence="2">The sequence shown here is derived from an EMBL/GenBank/DDBJ whole genome shotgun (WGS) entry which is preliminary data.</text>
</comment>
<feature type="transmembrane region" description="Helical" evidence="1">
    <location>
        <begin position="115"/>
        <end position="139"/>
    </location>
</feature>
<keyword evidence="3" id="KW-1185">Reference proteome</keyword>
<sequence length="239" mass="26885">MGYSEKSQQRAKSPAYMMQITLITCTLYQTKQLPCDEPFRPYLMVHAIRTLVSTLFSLYVHMGIPMLDQESSSTKRVLARWQSVIKVFSVAWFLYGNYLVFYSTAVTCALTAPHLFNLACMVVLYGYILYGTPLITLFLQHVLIPCIIDILQLLHIIERGDLGEEPLFDSPGASSKEIAELPTYHISSTAQDTKSPSTRKDLVCHNNVGNASISIPSQDCVCVICLSPYNENDVLCQLW</sequence>